<dbReference type="InterPro" id="IPR003828">
    <property type="entry name" value="QueH"/>
</dbReference>
<accession>U3NC65</accession>
<keyword evidence="12 17" id="KW-0411">Iron-sulfur</keyword>
<keyword evidence="13 17" id="KW-1015">Disulfide bond</keyword>
<evidence type="ECO:0000256" key="12">
    <source>
        <dbReference type="ARBA" id="ARBA00023014"/>
    </source>
</evidence>
<evidence type="ECO:0000256" key="15">
    <source>
        <dbReference type="ARBA" id="ARBA00031446"/>
    </source>
</evidence>
<keyword evidence="6 17" id="KW-0004">4Fe-4S</keyword>
<dbReference type="EC" id="1.17.99.6" evidence="4 17"/>
<evidence type="ECO:0000256" key="8">
    <source>
        <dbReference type="ARBA" id="ARBA00022723"/>
    </source>
</evidence>
<keyword evidence="8 17" id="KW-0479">Metal-binding</keyword>
<evidence type="ECO:0000313" key="18">
    <source>
        <dbReference type="EMBL" id="AGW28831.1"/>
    </source>
</evidence>
<proteinExistence type="inferred from homology"/>
<name>U3NC65_9BACT</name>
<evidence type="ECO:0000256" key="16">
    <source>
        <dbReference type="ARBA" id="ARBA00047415"/>
    </source>
</evidence>
<dbReference type="PANTHER" id="PTHR36701:SF1">
    <property type="entry name" value="EPOXYQUEUOSINE REDUCTASE QUEH"/>
    <property type="match status" value="1"/>
</dbReference>
<dbReference type="UniPathway" id="UPA00392"/>
<dbReference type="GO" id="GO:0046872">
    <property type="term" value="F:metal ion binding"/>
    <property type="evidence" value="ECO:0007669"/>
    <property type="project" value="UniProtKB-KW"/>
</dbReference>
<evidence type="ECO:0000256" key="17">
    <source>
        <dbReference type="HAMAP-Rule" id="MF_02089"/>
    </source>
</evidence>
<evidence type="ECO:0000256" key="14">
    <source>
        <dbReference type="ARBA" id="ARBA00023284"/>
    </source>
</evidence>
<feature type="binding site" evidence="17">
    <location>
        <position position="33"/>
    </location>
    <ligand>
        <name>[4Fe-4S] cluster</name>
        <dbReference type="ChEBI" id="CHEBI:49883"/>
    </ligand>
</feature>
<evidence type="ECO:0000256" key="5">
    <source>
        <dbReference type="ARBA" id="ARBA00016895"/>
    </source>
</evidence>
<evidence type="ECO:0000256" key="11">
    <source>
        <dbReference type="ARBA" id="ARBA00023004"/>
    </source>
</evidence>
<dbReference type="Pfam" id="PF02677">
    <property type="entry name" value="QueH"/>
    <property type="match status" value="1"/>
</dbReference>
<keyword evidence="14 17" id="KW-0676">Redox-active center</keyword>
<evidence type="ECO:0000256" key="3">
    <source>
        <dbReference type="ARBA" id="ARBA00008207"/>
    </source>
</evidence>
<dbReference type="EMBL" id="KF176932">
    <property type="protein sequence ID" value="AGW28831.1"/>
    <property type="molecule type" value="Genomic_DNA"/>
</dbReference>
<gene>
    <name evidence="17" type="primary">queH</name>
</gene>
<dbReference type="AlphaFoldDB" id="U3NC65"/>
<feature type="binding site" evidence="17">
    <location>
        <position position="115"/>
    </location>
    <ligand>
        <name>[4Fe-4S] cluster</name>
        <dbReference type="ChEBI" id="CHEBI:49883"/>
    </ligand>
</feature>
<protein>
    <recommendedName>
        <fullName evidence="5 17">Epoxyqueuosine reductase QueH</fullName>
        <ecNumber evidence="4 17">1.17.99.6</ecNumber>
    </recommendedName>
    <alternativeName>
        <fullName evidence="15 17">Queuosine biosynthesis protein QueH</fullName>
    </alternativeName>
</protein>
<evidence type="ECO:0000256" key="10">
    <source>
        <dbReference type="ARBA" id="ARBA00023002"/>
    </source>
</evidence>
<keyword evidence="11 17" id="KW-0408">Iron</keyword>
<dbReference type="HAMAP" id="MF_02089">
    <property type="entry name" value="QueH"/>
    <property type="match status" value="1"/>
</dbReference>
<comment type="similarity">
    <text evidence="3 17">Belongs to the QueH family.</text>
</comment>
<dbReference type="GO" id="GO:0051539">
    <property type="term" value="F:4 iron, 4 sulfur cluster binding"/>
    <property type="evidence" value="ECO:0007669"/>
    <property type="project" value="UniProtKB-UniRule"/>
</dbReference>
<dbReference type="GO" id="GO:0052693">
    <property type="term" value="F:epoxyqueuosine reductase activity"/>
    <property type="evidence" value="ECO:0007669"/>
    <property type="project" value="UniProtKB-UniRule"/>
</dbReference>
<feature type="binding site" evidence="17">
    <location>
        <position position="118"/>
    </location>
    <ligand>
        <name>[4Fe-4S] cluster</name>
        <dbReference type="ChEBI" id="CHEBI:49883"/>
    </ligand>
</feature>
<organism evidence="18">
    <name type="scientific">uncultured bacterium EB5</name>
    <dbReference type="NCBI Taxonomy" id="1348858"/>
    <lineage>
        <taxon>Bacteria</taxon>
        <taxon>environmental samples</taxon>
    </lineage>
</organism>
<keyword evidence="10 17" id="KW-0560">Oxidoreductase</keyword>
<evidence type="ECO:0000256" key="7">
    <source>
        <dbReference type="ARBA" id="ARBA00022694"/>
    </source>
</evidence>
<sequence length="219" mass="25458">MPNRINYELEMEKTIRALEAEGRRPRLLLHACCAPCSSATLERLADDFQVTILYYNPNIAPPAEYHRRADELDRFVQDAGYAGRGITVVRLPYDPQEFYTAVRGLENEPEKGERCTVCYRLRLEQAARYAAAHDFEWFTTTLSISPMKDPVRLNTIGTELGQQYGVRYLQSEFRKKDGYKRSLTLSDEYGLYRQDYCGCIFSKEERERQAAARRKEAEQ</sequence>
<comment type="function">
    <text evidence="1 17">Catalyzes the conversion of epoxyqueuosine (oQ) to queuosine (Q), which is a hypermodified base found in the wobble positions of tRNA(Asp), tRNA(Asn), tRNA(His) and tRNA(Tyr).</text>
</comment>
<evidence type="ECO:0000256" key="6">
    <source>
        <dbReference type="ARBA" id="ARBA00022485"/>
    </source>
</evidence>
<dbReference type="GO" id="GO:0008616">
    <property type="term" value="P:tRNA queuosine(34) biosynthetic process"/>
    <property type="evidence" value="ECO:0007669"/>
    <property type="project" value="UniProtKB-UniRule"/>
</dbReference>
<dbReference type="PANTHER" id="PTHR36701">
    <property type="entry name" value="EPOXYQUEUOSINE REDUCTASE QUEH"/>
    <property type="match status" value="1"/>
</dbReference>
<evidence type="ECO:0000256" key="2">
    <source>
        <dbReference type="ARBA" id="ARBA00004691"/>
    </source>
</evidence>
<reference evidence="18" key="1">
    <citation type="journal article" date="2014" name="J. Antimicrob. Chemother.">
        <title>Effects of selective digestive decontamination (SDD) on the gut resistome.</title>
        <authorList>
            <person name="Buelow E."/>
            <person name="Gonzalez T.B."/>
            <person name="Versluis D."/>
            <person name="Oostdijk E.A."/>
            <person name="Ogilvie L.A."/>
            <person name="van Mourik M.S."/>
            <person name="Oosterink E."/>
            <person name="van Passel M.W."/>
            <person name="Smidt H."/>
            <person name="D'Andrea M.M."/>
            <person name="de Been M."/>
            <person name="Jones B.V."/>
            <person name="Willems R.J."/>
            <person name="Bonten M.J."/>
            <person name="van Schaik W."/>
        </authorList>
    </citation>
    <scope>NUCLEOTIDE SEQUENCE</scope>
</reference>
<feature type="disulfide bond" description="Redox-active" evidence="17">
    <location>
        <begin position="197"/>
        <end position="199"/>
    </location>
</feature>
<comment type="pathway">
    <text evidence="2 17">tRNA modification; tRNA-queuosine biosynthesis.</text>
</comment>
<feature type="binding site" evidence="17">
    <location>
        <position position="32"/>
    </location>
    <ligand>
        <name>[4Fe-4S] cluster</name>
        <dbReference type="ChEBI" id="CHEBI:49883"/>
    </ligand>
</feature>
<comment type="catalytic activity">
    <reaction evidence="16 17">
        <text>epoxyqueuosine(34) in tRNA + AH2 = queuosine(34) in tRNA + A + H2O</text>
        <dbReference type="Rhea" id="RHEA:32159"/>
        <dbReference type="Rhea" id="RHEA-COMP:18571"/>
        <dbReference type="Rhea" id="RHEA-COMP:18582"/>
        <dbReference type="ChEBI" id="CHEBI:13193"/>
        <dbReference type="ChEBI" id="CHEBI:15377"/>
        <dbReference type="ChEBI" id="CHEBI:17499"/>
        <dbReference type="ChEBI" id="CHEBI:194431"/>
        <dbReference type="ChEBI" id="CHEBI:194443"/>
        <dbReference type="EC" id="1.17.99.6"/>
    </reaction>
</comment>
<evidence type="ECO:0000256" key="13">
    <source>
        <dbReference type="ARBA" id="ARBA00023157"/>
    </source>
</evidence>
<evidence type="ECO:0000256" key="4">
    <source>
        <dbReference type="ARBA" id="ARBA00012622"/>
    </source>
</evidence>
<evidence type="ECO:0000256" key="9">
    <source>
        <dbReference type="ARBA" id="ARBA00022785"/>
    </source>
</evidence>
<keyword evidence="9 17" id="KW-0671">Queuosine biosynthesis</keyword>
<evidence type="ECO:0000256" key="1">
    <source>
        <dbReference type="ARBA" id="ARBA00002268"/>
    </source>
</evidence>
<keyword evidence="7 17" id="KW-0819">tRNA processing</keyword>